<reference evidence="2" key="2">
    <citation type="submission" date="2022-01" db="EMBL/GenBank/DDBJ databases">
        <authorList>
            <person name="Yamashiro T."/>
            <person name="Shiraishi A."/>
            <person name="Satake H."/>
            <person name="Nakayama K."/>
        </authorList>
    </citation>
    <scope>NUCLEOTIDE SEQUENCE</scope>
</reference>
<evidence type="ECO:0000313" key="2">
    <source>
        <dbReference type="EMBL" id="GJT30530.1"/>
    </source>
</evidence>
<keyword evidence="3" id="KW-1185">Reference proteome</keyword>
<gene>
    <name evidence="2" type="ORF">Tco_0910805</name>
</gene>
<reference evidence="2" key="1">
    <citation type="journal article" date="2022" name="Int. J. Mol. Sci.">
        <title>Draft Genome of Tanacetum Coccineum: Genomic Comparison of Closely Related Tanacetum-Family Plants.</title>
        <authorList>
            <person name="Yamashiro T."/>
            <person name="Shiraishi A."/>
            <person name="Nakayama K."/>
            <person name="Satake H."/>
        </authorList>
    </citation>
    <scope>NUCLEOTIDE SEQUENCE</scope>
</reference>
<feature type="region of interest" description="Disordered" evidence="1">
    <location>
        <begin position="1"/>
        <end position="27"/>
    </location>
</feature>
<comment type="caution">
    <text evidence="2">The sequence shown here is derived from an EMBL/GenBank/DDBJ whole genome shotgun (WGS) entry which is preliminary data.</text>
</comment>
<proteinExistence type="predicted"/>
<feature type="non-terminal residue" evidence="2">
    <location>
        <position position="339"/>
    </location>
</feature>
<protein>
    <recommendedName>
        <fullName evidence="4">Reverse transcriptase domain-containing protein</fullName>
    </recommendedName>
</protein>
<accession>A0ABQ5CU03</accession>
<dbReference type="Proteomes" id="UP001151760">
    <property type="component" value="Unassembled WGS sequence"/>
</dbReference>
<dbReference type="EMBL" id="BQNB010014633">
    <property type="protein sequence ID" value="GJT30530.1"/>
    <property type="molecule type" value="Genomic_DNA"/>
</dbReference>
<feature type="region of interest" description="Disordered" evidence="1">
    <location>
        <begin position="231"/>
        <end position="251"/>
    </location>
</feature>
<sequence>MVDIPDDIDLVDYDEEDPEEEPEEDVEIELKDDAELIFPYEVEGDKTPPLGDVSSDFVSSDSELEDEEVDVAPEATVGTITQKPYAIRDFPRGLFEALRHDLEVSRAQARVMEAELGTCQTEIALLKSKDKIGEKERELLNHDLENAERVVGNVLERVLVLESGENATLKKRLAETETKLTWARMERDTAERRIMPPKAMSEARMREVIKEQVVSSMAEFMENMNRGAGGAGAGGAGAGGAGAGDAGAGGAGPAAPEITGCTYVTFMKCDPQPFKGTEGAVGLCQWFEKLESVFRISDCKERDKVKFATATLQGRALTWWNGRIASMGIDAANGTPWTE</sequence>
<evidence type="ECO:0000313" key="3">
    <source>
        <dbReference type="Proteomes" id="UP001151760"/>
    </source>
</evidence>
<evidence type="ECO:0008006" key="4">
    <source>
        <dbReference type="Google" id="ProtNLM"/>
    </source>
</evidence>
<evidence type="ECO:0000256" key="1">
    <source>
        <dbReference type="SAM" id="MobiDB-lite"/>
    </source>
</evidence>
<organism evidence="2 3">
    <name type="scientific">Tanacetum coccineum</name>
    <dbReference type="NCBI Taxonomy" id="301880"/>
    <lineage>
        <taxon>Eukaryota</taxon>
        <taxon>Viridiplantae</taxon>
        <taxon>Streptophyta</taxon>
        <taxon>Embryophyta</taxon>
        <taxon>Tracheophyta</taxon>
        <taxon>Spermatophyta</taxon>
        <taxon>Magnoliopsida</taxon>
        <taxon>eudicotyledons</taxon>
        <taxon>Gunneridae</taxon>
        <taxon>Pentapetalae</taxon>
        <taxon>asterids</taxon>
        <taxon>campanulids</taxon>
        <taxon>Asterales</taxon>
        <taxon>Asteraceae</taxon>
        <taxon>Asteroideae</taxon>
        <taxon>Anthemideae</taxon>
        <taxon>Anthemidinae</taxon>
        <taxon>Tanacetum</taxon>
    </lineage>
</organism>
<name>A0ABQ5CU03_9ASTR</name>